<keyword evidence="3" id="KW-1185">Reference proteome</keyword>
<dbReference type="Pfam" id="PF06804">
    <property type="entry name" value="Lipoprotein_18"/>
    <property type="match status" value="1"/>
</dbReference>
<evidence type="ECO:0000313" key="2">
    <source>
        <dbReference type="EMBL" id="MFK7159642.1"/>
    </source>
</evidence>
<name>A0ABW8PWA8_9GAMM</name>
<proteinExistence type="predicted"/>
<accession>A0ABW8PWA8</accession>
<dbReference type="InterPro" id="IPR010653">
    <property type="entry name" value="NlpB/DapX"/>
</dbReference>
<dbReference type="PROSITE" id="PS51257">
    <property type="entry name" value="PROKAR_LIPOPROTEIN"/>
    <property type="match status" value="1"/>
</dbReference>
<dbReference type="EMBL" id="JBANFI010000001">
    <property type="protein sequence ID" value="MFK7159642.1"/>
    <property type="molecule type" value="Genomic_DNA"/>
</dbReference>
<evidence type="ECO:0000256" key="1">
    <source>
        <dbReference type="SAM" id="SignalP"/>
    </source>
</evidence>
<keyword evidence="1" id="KW-0732">Signal</keyword>
<dbReference type="Gene3D" id="3.30.310.170">
    <property type="entry name" value="Outer membrane protein assembly factor BamC"/>
    <property type="match status" value="1"/>
</dbReference>
<reference evidence="2 3" key="1">
    <citation type="submission" date="2024-02" db="EMBL/GenBank/DDBJ databases">
        <title>Marinospirillum sp. MEB 164 isolated from Lonar lake sediment.</title>
        <authorList>
            <person name="Joshi A."/>
            <person name="Thite S."/>
        </authorList>
    </citation>
    <scope>NUCLEOTIDE SEQUENCE [LARGE SCALE GENOMIC DNA]</scope>
    <source>
        <strain evidence="2 3">MEB164</strain>
    </source>
</reference>
<dbReference type="Proteomes" id="UP001621714">
    <property type="component" value="Unassembled WGS sequence"/>
</dbReference>
<sequence length="329" mass="38336">MKHLTLRAALLGGAALLIVGCAHQDAEFRDRNRDYHQAQPAHFPLPDAFSDRATMQVAEPEARIDRPRQVPRPASLRVHEAAELVERLQEDQGEWLLIQRSPGEVWPMLYAFAQQLDLPLEQAQPRQGLLQWAEDRASRLPAQRIQLRQGVRRGTSEVRLFSVVDQERLSYSDYDQVRLMALEQHVQASLQSEQQGVSLQAQELNTARVARLVDRDGRKVLLLNLEFERAWDELYRLLHSQFDDQNQQLVDFNRQQGQLYIRYVPEAERQSGFWAWLWRRAPAADAHFYQLDLTAYGEELDLVMNTEQGEPAPLEVEEELLFWIERQLR</sequence>
<evidence type="ECO:0000313" key="3">
    <source>
        <dbReference type="Proteomes" id="UP001621714"/>
    </source>
</evidence>
<feature type="signal peptide" evidence="1">
    <location>
        <begin position="1"/>
        <end position="24"/>
    </location>
</feature>
<protein>
    <submittedName>
        <fullName evidence="2">Outer membrane protein assembly factor BamC</fullName>
    </submittedName>
</protein>
<comment type="caution">
    <text evidence="2">The sequence shown here is derived from an EMBL/GenBank/DDBJ whole genome shotgun (WGS) entry which is preliminary data.</text>
</comment>
<gene>
    <name evidence="2" type="primary">bamC</name>
    <name evidence="2" type="ORF">V6U78_01145</name>
</gene>
<dbReference type="InterPro" id="IPR042268">
    <property type="entry name" value="BamC_C"/>
</dbReference>
<feature type="chain" id="PRO_5047149734" evidence="1">
    <location>
        <begin position="25"/>
        <end position="329"/>
    </location>
</feature>
<dbReference type="RefSeq" id="WP_405336340.1">
    <property type="nucleotide sequence ID" value="NZ_JBANFI010000001.1"/>
</dbReference>
<organism evidence="2 3">
    <name type="scientific">Marinospirillum alkalitolerans</name>
    <dbReference type="NCBI Taxonomy" id="3123374"/>
    <lineage>
        <taxon>Bacteria</taxon>
        <taxon>Pseudomonadati</taxon>
        <taxon>Pseudomonadota</taxon>
        <taxon>Gammaproteobacteria</taxon>
        <taxon>Oceanospirillales</taxon>
        <taxon>Oceanospirillaceae</taxon>
        <taxon>Marinospirillum</taxon>
    </lineage>
</organism>